<dbReference type="Proteomes" id="UP000237271">
    <property type="component" value="Unassembled WGS sequence"/>
</dbReference>
<evidence type="ECO:0000313" key="1">
    <source>
        <dbReference type="EMBL" id="POM65869.1"/>
    </source>
</evidence>
<dbReference type="AlphaFoldDB" id="A0A2P4XK53"/>
<protein>
    <submittedName>
        <fullName evidence="1">Resolvase-domain containing protein</fullName>
    </submittedName>
</protein>
<sequence length="70" mass="7404">MAGSWKLSTKNGDKLKALDRVDKGASVGVVAHSYGVTRVTLFVVEEATGSFTGTPGAVRHYTVQAKAYCD</sequence>
<reference evidence="1 2" key="1">
    <citation type="journal article" date="2017" name="Genome Biol. Evol.">
        <title>Phytophthora megakarya and P. palmivora, closely related causal agents of cacao black pod rot, underwent increases in genome sizes and gene numbers by different mechanisms.</title>
        <authorList>
            <person name="Ali S.S."/>
            <person name="Shao J."/>
            <person name="Lary D.J."/>
            <person name="Kronmiller B."/>
            <person name="Shen D."/>
            <person name="Strem M.D."/>
            <person name="Amoako-Attah I."/>
            <person name="Akrofi A.Y."/>
            <person name="Begoude B.A."/>
            <person name="Ten Hoopen G.M."/>
            <person name="Coulibaly K."/>
            <person name="Kebe B.I."/>
            <person name="Melnick R.L."/>
            <person name="Guiltinan M.J."/>
            <person name="Tyler B.M."/>
            <person name="Meinhardt L.W."/>
            <person name="Bailey B.A."/>
        </authorList>
    </citation>
    <scope>NUCLEOTIDE SEQUENCE [LARGE SCALE GENOMIC DNA]</scope>
    <source>
        <strain evidence="2">sbr112.9</strain>
    </source>
</reference>
<name>A0A2P4XK53_9STRA</name>
<gene>
    <name evidence="1" type="ORF">PHPALM_18350</name>
</gene>
<proteinExistence type="predicted"/>
<dbReference type="EMBL" id="NCKW01009860">
    <property type="protein sequence ID" value="POM65869.1"/>
    <property type="molecule type" value="Genomic_DNA"/>
</dbReference>
<keyword evidence="2" id="KW-1185">Reference proteome</keyword>
<accession>A0A2P4XK53</accession>
<organism evidence="1 2">
    <name type="scientific">Phytophthora palmivora</name>
    <dbReference type="NCBI Taxonomy" id="4796"/>
    <lineage>
        <taxon>Eukaryota</taxon>
        <taxon>Sar</taxon>
        <taxon>Stramenopiles</taxon>
        <taxon>Oomycota</taxon>
        <taxon>Peronosporomycetes</taxon>
        <taxon>Peronosporales</taxon>
        <taxon>Peronosporaceae</taxon>
        <taxon>Phytophthora</taxon>
    </lineage>
</organism>
<comment type="caution">
    <text evidence="1">The sequence shown here is derived from an EMBL/GenBank/DDBJ whole genome shotgun (WGS) entry which is preliminary data.</text>
</comment>
<evidence type="ECO:0000313" key="2">
    <source>
        <dbReference type="Proteomes" id="UP000237271"/>
    </source>
</evidence>